<keyword evidence="2" id="KW-1185">Reference proteome</keyword>
<dbReference type="Proteomes" id="UP000886595">
    <property type="component" value="Unassembled WGS sequence"/>
</dbReference>
<protein>
    <submittedName>
        <fullName evidence="1">Uncharacterized protein</fullName>
    </submittedName>
</protein>
<dbReference type="AlphaFoldDB" id="A0A8X7RSD6"/>
<proteinExistence type="predicted"/>
<organism evidence="1 2">
    <name type="scientific">Brassica carinata</name>
    <name type="common">Ethiopian mustard</name>
    <name type="synonym">Abyssinian cabbage</name>
    <dbReference type="NCBI Taxonomy" id="52824"/>
    <lineage>
        <taxon>Eukaryota</taxon>
        <taxon>Viridiplantae</taxon>
        <taxon>Streptophyta</taxon>
        <taxon>Embryophyta</taxon>
        <taxon>Tracheophyta</taxon>
        <taxon>Spermatophyta</taxon>
        <taxon>Magnoliopsida</taxon>
        <taxon>eudicotyledons</taxon>
        <taxon>Gunneridae</taxon>
        <taxon>Pentapetalae</taxon>
        <taxon>rosids</taxon>
        <taxon>malvids</taxon>
        <taxon>Brassicales</taxon>
        <taxon>Brassicaceae</taxon>
        <taxon>Brassiceae</taxon>
        <taxon>Brassica</taxon>
    </lineage>
</organism>
<comment type="caution">
    <text evidence="1">The sequence shown here is derived from an EMBL/GenBank/DDBJ whole genome shotgun (WGS) entry which is preliminary data.</text>
</comment>
<accession>A0A8X7RSD6</accession>
<dbReference type="EMBL" id="JAAMPC010000009">
    <property type="protein sequence ID" value="KAG2293173.1"/>
    <property type="molecule type" value="Genomic_DNA"/>
</dbReference>
<reference evidence="1 2" key="1">
    <citation type="submission" date="2020-02" db="EMBL/GenBank/DDBJ databases">
        <authorList>
            <person name="Ma Q."/>
            <person name="Huang Y."/>
            <person name="Song X."/>
            <person name="Pei D."/>
        </authorList>
    </citation>
    <scope>NUCLEOTIDE SEQUENCE [LARGE SCALE GENOMIC DNA]</scope>
    <source>
        <strain evidence="1">Sxm20200214</strain>
        <tissue evidence="1">Leaf</tissue>
    </source>
</reference>
<name>A0A8X7RSD6_BRACI</name>
<sequence length="77" mass="8565">MSCIRYGEGGKGMADGGCYVSSIEGVHDSYIVVISTVDYVRRWRDFKLDSDRMGRAVYLEVDNFVEDLGGPLLSHTV</sequence>
<gene>
    <name evidence="1" type="ORF">Bca52824_039842</name>
</gene>
<evidence type="ECO:0000313" key="1">
    <source>
        <dbReference type="EMBL" id="KAG2293173.1"/>
    </source>
</evidence>
<evidence type="ECO:0000313" key="2">
    <source>
        <dbReference type="Proteomes" id="UP000886595"/>
    </source>
</evidence>